<evidence type="ECO:0000313" key="3">
    <source>
        <dbReference type="Proteomes" id="UP001500620"/>
    </source>
</evidence>
<comment type="caution">
    <text evidence="2">The sequence shown here is derived from an EMBL/GenBank/DDBJ whole genome shotgun (WGS) entry which is preliminary data.</text>
</comment>
<dbReference type="EMBL" id="BAABAT010000003">
    <property type="protein sequence ID" value="GAA4246678.1"/>
    <property type="molecule type" value="Genomic_DNA"/>
</dbReference>
<organism evidence="2 3">
    <name type="scientific">Dactylosporangium darangshiense</name>
    <dbReference type="NCBI Taxonomy" id="579108"/>
    <lineage>
        <taxon>Bacteria</taxon>
        <taxon>Bacillati</taxon>
        <taxon>Actinomycetota</taxon>
        <taxon>Actinomycetes</taxon>
        <taxon>Micromonosporales</taxon>
        <taxon>Micromonosporaceae</taxon>
        <taxon>Dactylosporangium</taxon>
    </lineage>
</organism>
<protein>
    <submittedName>
        <fullName evidence="2">Uncharacterized protein</fullName>
    </submittedName>
</protein>
<feature type="compositionally biased region" description="Basic and acidic residues" evidence="1">
    <location>
        <begin position="14"/>
        <end position="40"/>
    </location>
</feature>
<dbReference type="Proteomes" id="UP001500620">
    <property type="component" value="Unassembled WGS sequence"/>
</dbReference>
<feature type="region of interest" description="Disordered" evidence="1">
    <location>
        <begin position="1"/>
        <end position="40"/>
    </location>
</feature>
<accession>A0ABP8D3E6</accession>
<proteinExistence type="predicted"/>
<gene>
    <name evidence="2" type="ORF">GCM10022255_019220</name>
</gene>
<name>A0ABP8D3E6_9ACTN</name>
<evidence type="ECO:0000256" key="1">
    <source>
        <dbReference type="SAM" id="MobiDB-lite"/>
    </source>
</evidence>
<evidence type="ECO:0000313" key="2">
    <source>
        <dbReference type="EMBL" id="GAA4246678.1"/>
    </source>
</evidence>
<keyword evidence="3" id="KW-1185">Reference proteome</keyword>
<reference evidence="3" key="1">
    <citation type="journal article" date="2019" name="Int. J. Syst. Evol. Microbiol.">
        <title>The Global Catalogue of Microorganisms (GCM) 10K type strain sequencing project: providing services to taxonomists for standard genome sequencing and annotation.</title>
        <authorList>
            <consortium name="The Broad Institute Genomics Platform"/>
            <consortium name="The Broad Institute Genome Sequencing Center for Infectious Disease"/>
            <person name="Wu L."/>
            <person name="Ma J."/>
        </authorList>
    </citation>
    <scope>NUCLEOTIDE SEQUENCE [LARGE SCALE GENOMIC DNA]</scope>
    <source>
        <strain evidence="3">JCM 17441</strain>
    </source>
</reference>
<sequence length="93" mass="9886">MRAVSAEDGSVLKCGDRHSPDHSGSRRTDGHVGFDESSDDRVISIDGQVTDAPRVCAGRFGPGLNWRYADESDMDMAAVAPVRSAPDKDGGTH</sequence>